<evidence type="ECO:0000313" key="9">
    <source>
        <dbReference type="Proteomes" id="UP000198967"/>
    </source>
</evidence>
<evidence type="ECO:0000256" key="4">
    <source>
        <dbReference type="ARBA" id="ARBA00023033"/>
    </source>
</evidence>
<evidence type="ECO:0000256" key="5">
    <source>
        <dbReference type="ARBA" id="ARBA00033748"/>
    </source>
</evidence>
<dbReference type="InterPro" id="IPR051260">
    <property type="entry name" value="Diverse_substr_monoxygenases"/>
</dbReference>
<keyword evidence="3" id="KW-0560">Oxidoreductase</keyword>
<dbReference type="CDD" id="cd01095">
    <property type="entry name" value="Nitrilotriacetate_monoxgenase"/>
    <property type="match status" value="1"/>
</dbReference>
<dbReference type="NCBIfam" id="TIGR03860">
    <property type="entry name" value="FMN_nitrolo"/>
    <property type="match status" value="1"/>
</dbReference>
<organism evidence="8 9">
    <name type="scientific">Pseudonocardia oroxyli</name>
    <dbReference type="NCBI Taxonomy" id="366584"/>
    <lineage>
        <taxon>Bacteria</taxon>
        <taxon>Bacillati</taxon>
        <taxon>Actinomycetota</taxon>
        <taxon>Actinomycetes</taxon>
        <taxon>Pseudonocardiales</taxon>
        <taxon>Pseudonocardiaceae</taxon>
        <taxon>Pseudonocardia</taxon>
    </lineage>
</organism>
<dbReference type="SUPFAM" id="SSF51679">
    <property type="entry name" value="Bacterial luciferase-like"/>
    <property type="match status" value="1"/>
</dbReference>
<name>A0A1G8AIZ8_PSEOR</name>
<sequence length="438" mass="48069">MTDRQLFLGGYILFPSGHYAGAWRHPYSSRDWLGRDFLHQTARTLEAAKFDLAFIPETISHNEGFTRHGHSNSIKHDPAQVAGQIAAVTTRLGVGVTLSTSFNEPYNLARTLLSLDHLSGGRVAWNVIQSHGPANYLNFPHAEELTGSALYDRGDEFVEAVLALWRSWGPDALVQDQESGVFADPSRITVPDYKGRYVAVRGPLNLPPSPQQHPVIIQAGDSPRGREFGARWGDVIFAIERTQADLQSKKDDLKAKARAAGRDPERIRLFAAVQPIVGETREIAEARRDFLRTRITPESGTTFLSHFARIDLTGVDLQARYVDVLAERATDGQTESRAISQLDDLLGASRDRVTIAEAGIAFSTSELTPQVVGTGEQVAEQLAEIFGSGAADGFLITPTHFPGSFEDFGRAVVPHLQRLGVFRTEYEGTTLRANLGLS</sequence>
<evidence type="ECO:0000313" key="8">
    <source>
        <dbReference type="EMBL" id="SDH20898.1"/>
    </source>
</evidence>
<dbReference type="PIRSF" id="PIRSF000337">
    <property type="entry name" value="NTA_MOA"/>
    <property type="match status" value="1"/>
</dbReference>
<gene>
    <name evidence="8" type="ORF">SAMN05216377_12059</name>
</gene>
<evidence type="ECO:0000256" key="6">
    <source>
        <dbReference type="PIRSR" id="PIRSR000337-1"/>
    </source>
</evidence>
<keyword evidence="1 6" id="KW-0285">Flavoprotein</keyword>
<dbReference type="InterPro" id="IPR036661">
    <property type="entry name" value="Luciferase-like_sf"/>
</dbReference>
<feature type="binding site" evidence="6">
    <location>
        <position position="97"/>
    </location>
    <ligand>
        <name>FMN</name>
        <dbReference type="ChEBI" id="CHEBI:58210"/>
    </ligand>
</feature>
<evidence type="ECO:0000256" key="1">
    <source>
        <dbReference type="ARBA" id="ARBA00022630"/>
    </source>
</evidence>
<evidence type="ECO:0000256" key="2">
    <source>
        <dbReference type="ARBA" id="ARBA00022643"/>
    </source>
</evidence>
<dbReference type="GO" id="GO:0016705">
    <property type="term" value="F:oxidoreductase activity, acting on paired donors, with incorporation or reduction of molecular oxygen"/>
    <property type="evidence" value="ECO:0007669"/>
    <property type="project" value="InterPro"/>
</dbReference>
<dbReference type="PANTHER" id="PTHR30011">
    <property type="entry name" value="ALKANESULFONATE MONOOXYGENASE-RELATED"/>
    <property type="match status" value="1"/>
</dbReference>
<dbReference type="RefSeq" id="WP_093089215.1">
    <property type="nucleotide sequence ID" value="NZ_FNBE01000020.1"/>
</dbReference>
<accession>A0A1G8AIZ8</accession>
<feature type="domain" description="Luciferase-like" evidence="7">
    <location>
        <begin position="38"/>
        <end position="390"/>
    </location>
</feature>
<dbReference type="InterPro" id="IPR016215">
    <property type="entry name" value="NTA_MOA"/>
</dbReference>
<dbReference type="InterPro" id="IPR011251">
    <property type="entry name" value="Luciferase-like_dom"/>
</dbReference>
<keyword evidence="4 8" id="KW-0503">Monooxygenase</keyword>
<dbReference type="PANTHER" id="PTHR30011:SF16">
    <property type="entry name" value="C2H2 FINGER DOMAIN TRANSCRIPTION FACTOR (EUROFUNG)-RELATED"/>
    <property type="match status" value="1"/>
</dbReference>
<evidence type="ECO:0000259" key="7">
    <source>
        <dbReference type="Pfam" id="PF00296"/>
    </source>
</evidence>
<feature type="binding site" evidence="6">
    <location>
        <position position="151"/>
    </location>
    <ligand>
        <name>FMN</name>
        <dbReference type="ChEBI" id="CHEBI:58210"/>
    </ligand>
</feature>
<dbReference type="Proteomes" id="UP000198967">
    <property type="component" value="Unassembled WGS sequence"/>
</dbReference>
<dbReference type="OrthoDB" id="9135350at2"/>
<dbReference type="STRING" id="366584.SAMN05216377_12059"/>
<keyword evidence="2 6" id="KW-0288">FMN</keyword>
<proteinExistence type="inferred from homology"/>
<dbReference type="EMBL" id="FNBE01000020">
    <property type="protein sequence ID" value="SDH20898.1"/>
    <property type="molecule type" value="Genomic_DNA"/>
</dbReference>
<reference evidence="8 9" key="1">
    <citation type="submission" date="2016-10" db="EMBL/GenBank/DDBJ databases">
        <authorList>
            <person name="de Groot N.N."/>
        </authorList>
    </citation>
    <scope>NUCLEOTIDE SEQUENCE [LARGE SCALE GENOMIC DNA]</scope>
    <source>
        <strain evidence="8 9">CGMCC 4.3143</strain>
    </source>
</reference>
<dbReference type="Pfam" id="PF00296">
    <property type="entry name" value="Bac_luciferase"/>
    <property type="match status" value="1"/>
</dbReference>
<comment type="similarity">
    <text evidence="5">Belongs to the NtaA/SnaA/DszA monooxygenase family.</text>
</comment>
<evidence type="ECO:0000256" key="3">
    <source>
        <dbReference type="ARBA" id="ARBA00023002"/>
    </source>
</evidence>
<keyword evidence="9" id="KW-1185">Reference proteome</keyword>
<dbReference type="Gene3D" id="3.20.20.30">
    <property type="entry name" value="Luciferase-like domain"/>
    <property type="match status" value="1"/>
</dbReference>
<dbReference type="AlphaFoldDB" id="A0A1G8AIZ8"/>
<dbReference type="GO" id="GO:0004497">
    <property type="term" value="F:monooxygenase activity"/>
    <property type="evidence" value="ECO:0007669"/>
    <property type="project" value="UniProtKB-KW"/>
</dbReference>
<protein>
    <submittedName>
        <fullName evidence="8">Dibenzothiophene-5,5-dioxide monooxygenase</fullName>
    </submittedName>
</protein>
<feature type="binding site" evidence="6">
    <location>
        <position position="222"/>
    </location>
    <ligand>
        <name>FMN</name>
        <dbReference type="ChEBI" id="CHEBI:58210"/>
    </ligand>
</feature>